<keyword evidence="4" id="KW-0560">Oxidoreductase</keyword>
<dbReference type="SUPFAM" id="SSF54373">
    <property type="entry name" value="FAD-linked reductases, C-terminal domain"/>
    <property type="match status" value="1"/>
</dbReference>
<dbReference type="InterPro" id="IPR007867">
    <property type="entry name" value="GMC_OxRtase_C"/>
</dbReference>
<dbReference type="Gene3D" id="3.50.50.60">
    <property type="entry name" value="FAD/NAD(P)-binding domain"/>
    <property type="match status" value="2"/>
</dbReference>
<evidence type="ECO:0000259" key="6">
    <source>
        <dbReference type="Pfam" id="PF05199"/>
    </source>
</evidence>
<dbReference type="PANTHER" id="PTHR46056:SF12">
    <property type="entry name" value="LONG-CHAIN-ALCOHOL OXIDASE"/>
    <property type="match status" value="1"/>
</dbReference>
<evidence type="ECO:0000256" key="1">
    <source>
        <dbReference type="ARBA" id="ARBA00010790"/>
    </source>
</evidence>
<evidence type="ECO:0000259" key="5">
    <source>
        <dbReference type="Pfam" id="PF00732"/>
    </source>
</evidence>
<organism evidence="7 8">
    <name type="scientific">Sedimentitalea todarodis</name>
    <dbReference type="NCBI Taxonomy" id="1631240"/>
    <lineage>
        <taxon>Bacteria</taxon>
        <taxon>Pseudomonadati</taxon>
        <taxon>Pseudomonadota</taxon>
        <taxon>Alphaproteobacteria</taxon>
        <taxon>Rhodobacterales</taxon>
        <taxon>Paracoccaceae</taxon>
        <taxon>Sedimentitalea</taxon>
    </lineage>
</organism>
<dbReference type="InterPro" id="IPR036188">
    <property type="entry name" value="FAD/NAD-bd_sf"/>
</dbReference>
<keyword evidence="3" id="KW-0274">FAD</keyword>
<evidence type="ECO:0000256" key="4">
    <source>
        <dbReference type="ARBA" id="ARBA00023002"/>
    </source>
</evidence>
<accession>A0ABU3VLN6</accession>
<feature type="domain" description="Glucose-methanol-choline oxidoreductase C-terminal" evidence="6">
    <location>
        <begin position="400"/>
        <end position="517"/>
    </location>
</feature>
<dbReference type="Proteomes" id="UP001255416">
    <property type="component" value="Unassembled WGS sequence"/>
</dbReference>
<keyword evidence="2" id="KW-0285">Flavoprotein</keyword>
<dbReference type="InterPro" id="IPR000172">
    <property type="entry name" value="GMC_OxRdtase_N"/>
</dbReference>
<name>A0ABU3VLN6_9RHOB</name>
<proteinExistence type="inferred from homology"/>
<dbReference type="Pfam" id="PF05199">
    <property type="entry name" value="GMC_oxred_C"/>
    <property type="match status" value="1"/>
</dbReference>
<gene>
    <name evidence="7" type="ORF">QO231_25045</name>
</gene>
<dbReference type="SUPFAM" id="SSF51905">
    <property type="entry name" value="FAD/NAD(P)-binding domain"/>
    <property type="match status" value="1"/>
</dbReference>
<dbReference type="RefSeq" id="WP_316782733.1">
    <property type="nucleotide sequence ID" value="NZ_JASMWN010000045.1"/>
</dbReference>
<reference evidence="8" key="1">
    <citation type="submission" date="2023-05" db="EMBL/GenBank/DDBJ databases">
        <title>Sedimentitalea sp. nov. JM2-8.</title>
        <authorList>
            <person name="Huang J."/>
        </authorList>
    </citation>
    <scope>NUCLEOTIDE SEQUENCE [LARGE SCALE GENOMIC DNA]</scope>
    <source>
        <strain evidence="8">KHS03</strain>
    </source>
</reference>
<dbReference type="Pfam" id="PF00732">
    <property type="entry name" value="GMC_oxred_N"/>
    <property type="match status" value="1"/>
</dbReference>
<comment type="caution">
    <text evidence="7">The sequence shown here is derived from an EMBL/GenBank/DDBJ whole genome shotgun (WGS) entry which is preliminary data.</text>
</comment>
<sequence length="534" mass="57988">MSDDPIDVLIIGAGASGAAVAWSLMDTRMHIVCMEQGGVPDSGRFPSTGLDWEARRAGDHHISPNRRGWPEDYPVNDDHSPIKVANYNGVGGGTVLYAAHFPRFHPSDFRVRTLDGVADDWPVDYETLEPFFAENDRMMGVAGLAGDPAYPPGKTPPMPPIPMGRSGRRLAEAFNTLGWHWWPCDLAIATEAYDGRAPCINLGACLSGCAQGAKGSVDVTYWPHAQRGGVEMRTSCRVREIAVDENDMATGVVYFDEKGVERFQAAHVLILAANGVGTPRVLLNSVSKAFPEGLANRSGLVGKNLMFHPYAAIQGVFDDPLDGYKGAHKSILSQEFYETDPQRGFVRGYTFETSRGMGPAATVLAGLEWGEVPLGDGHHAAARKLMNRVTSLAAICEDLPEEHNRVSLDPDLVDSNGIPAPRISYTLSENSRAMLDHACEKGREIMTAAGARKVFTTSPIPMAGWHLLGTARMGTDPERSVVNEWGRSHDVRNLFIVDGSIFVTSGGVNPTSTLQAMSLYIADQIKRRLTNLFD</sequence>
<dbReference type="PANTHER" id="PTHR46056">
    <property type="entry name" value="LONG-CHAIN-ALCOHOL OXIDASE"/>
    <property type="match status" value="1"/>
</dbReference>
<protein>
    <submittedName>
        <fullName evidence="7">GMC family oxidoreductase</fullName>
    </submittedName>
</protein>
<keyword evidence="8" id="KW-1185">Reference proteome</keyword>
<evidence type="ECO:0000313" key="7">
    <source>
        <dbReference type="EMBL" id="MDU9007091.1"/>
    </source>
</evidence>
<feature type="domain" description="Glucose-methanol-choline oxidoreductase N-terminal" evidence="5">
    <location>
        <begin position="200"/>
        <end position="309"/>
    </location>
</feature>
<comment type="similarity">
    <text evidence="1">Belongs to the GMC oxidoreductase family.</text>
</comment>
<evidence type="ECO:0000256" key="3">
    <source>
        <dbReference type="ARBA" id="ARBA00022827"/>
    </source>
</evidence>
<evidence type="ECO:0000313" key="8">
    <source>
        <dbReference type="Proteomes" id="UP001255416"/>
    </source>
</evidence>
<dbReference type="EMBL" id="JASMWN010000045">
    <property type="protein sequence ID" value="MDU9007091.1"/>
    <property type="molecule type" value="Genomic_DNA"/>
</dbReference>
<evidence type="ECO:0000256" key="2">
    <source>
        <dbReference type="ARBA" id="ARBA00022630"/>
    </source>
</evidence>